<name>A0A9J9HBF0_RHIWR</name>
<evidence type="ECO:0000256" key="1">
    <source>
        <dbReference type="ARBA" id="ARBA00001962"/>
    </source>
</evidence>
<feature type="domain" description="Rieske" evidence="8">
    <location>
        <begin position="50"/>
        <end position="165"/>
    </location>
</feature>
<accession>A0A9J9HBF0</accession>
<gene>
    <name evidence="9" type="ordered locus">Swit_2053</name>
</gene>
<reference evidence="9 10" key="1">
    <citation type="journal article" date="2010" name="J. Bacteriol.">
        <title>Genome sequence of the dioxin-mineralizing bacterium Sphingomonas wittichii RW1.</title>
        <authorList>
            <person name="Miller T.R."/>
            <person name="Delcher A.L."/>
            <person name="Salzberg S.L."/>
            <person name="Saunders E."/>
            <person name="Detter J.C."/>
            <person name="Halden R.U."/>
        </authorList>
    </citation>
    <scope>NUCLEOTIDE SEQUENCE [LARGE SCALE GENOMIC DNA]</scope>
    <source>
        <strain evidence="10">DSM 6014 / CCUG 31198 / JCM 15750 / NBRC 105917 / EY 4224 / RW1</strain>
    </source>
</reference>
<dbReference type="SUPFAM" id="SSF55961">
    <property type="entry name" value="Bet v1-like"/>
    <property type="match status" value="1"/>
</dbReference>
<dbReference type="GO" id="GO:0008203">
    <property type="term" value="P:cholesterol metabolic process"/>
    <property type="evidence" value="ECO:0007669"/>
    <property type="project" value="InterPro"/>
</dbReference>
<dbReference type="EMBL" id="CP000699">
    <property type="protein sequence ID" value="ABQ68412.1"/>
    <property type="molecule type" value="Genomic_DNA"/>
</dbReference>
<dbReference type="InterPro" id="IPR036922">
    <property type="entry name" value="Rieske_2Fe-2S_sf"/>
</dbReference>
<dbReference type="GO" id="GO:0051537">
    <property type="term" value="F:2 iron, 2 sulfur cluster binding"/>
    <property type="evidence" value="ECO:0007669"/>
    <property type="project" value="UniProtKB-KW"/>
</dbReference>
<proteinExistence type="predicted"/>
<evidence type="ECO:0000256" key="3">
    <source>
        <dbReference type="ARBA" id="ARBA00022723"/>
    </source>
</evidence>
<dbReference type="InterPro" id="IPR017941">
    <property type="entry name" value="Rieske_2Fe-2S"/>
</dbReference>
<protein>
    <submittedName>
        <fullName evidence="9">Rieske (2Fe-2S) domain protein</fullName>
    </submittedName>
</protein>
<evidence type="ECO:0000256" key="4">
    <source>
        <dbReference type="ARBA" id="ARBA00023002"/>
    </source>
</evidence>
<dbReference type="KEGG" id="swi:Swit_2053"/>
<feature type="region of interest" description="Disordered" evidence="7">
    <location>
        <begin position="365"/>
        <end position="398"/>
    </location>
</feature>
<dbReference type="PANTHER" id="PTHR21266">
    <property type="entry name" value="IRON-SULFUR DOMAIN CONTAINING PROTEIN"/>
    <property type="match status" value="1"/>
</dbReference>
<evidence type="ECO:0000256" key="7">
    <source>
        <dbReference type="SAM" id="MobiDB-lite"/>
    </source>
</evidence>
<comment type="cofactor">
    <cofactor evidence="1">
        <name>Fe cation</name>
        <dbReference type="ChEBI" id="CHEBI:24875"/>
    </cofactor>
</comment>
<evidence type="ECO:0000259" key="8">
    <source>
        <dbReference type="PROSITE" id="PS51296"/>
    </source>
</evidence>
<keyword evidence="4" id="KW-0560">Oxidoreductase</keyword>
<dbReference type="AlphaFoldDB" id="A0A9J9HBF0"/>
<evidence type="ECO:0000313" key="10">
    <source>
        <dbReference type="Proteomes" id="UP000001989"/>
    </source>
</evidence>
<keyword evidence="3" id="KW-0479">Metal-binding</keyword>
<evidence type="ECO:0000256" key="6">
    <source>
        <dbReference type="ARBA" id="ARBA00023014"/>
    </source>
</evidence>
<dbReference type="PANTHER" id="PTHR21266:SF60">
    <property type="entry name" value="3-KETOSTEROID-9-ALPHA-MONOOXYGENASE, OXYGENASE COMPONENT"/>
    <property type="match status" value="1"/>
</dbReference>
<keyword evidence="6" id="KW-0411">Iron-sulfur</keyword>
<dbReference type="GO" id="GO:0016491">
    <property type="term" value="F:oxidoreductase activity"/>
    <property type="evidence" value="ECO:0007669"/>
    <property type="project" value="UniProtKB-KW"/>
</dbReference>
<dbReference type="Gene3D" id="2.102.10.10">
    <property type="entry name" value="Rieske [2Fe-2S] iron-sulphur domain"/>
    <property type="match status" value="1"/>
</dbReference>
<feature type="compositionally biased region" description="Basic and acidic residues" evidence="7">
    <location>
        <begin position="383"/>
        <end position="398"/>
    </location>
</feature>
<evidence type="ECO:0000256" key="2">
    <source>
        <dbReference type="ARBA" id="ARBA00022714"/>
    </source>
</evidence>
<sequence>MKPSCFLPMAALSGGSPFRHFRNEAQRNRKGQMARSRDYRLGSQDFPRGWFMVADAATLQHGQPLAVRFFGRDLVLYRGADSGRPILVDAYCPHMGTHLARNHTSYVVRDGSQIEGDTIRCPYHAWRFDAEGRCIDIPYAPGAKIPSAARIASWPVVERWGAVFAWHDPDGGEPDWELPALAAWDDPAWVRWRFDDFGVLDRHPVEIVDNMADVAHQEPIHGQTVRYFELELDGHRAIHREGGVSRTSLTADDALLCIDAVYHGPGLLLTEMLGRYPSYFLIAHTPVDDGSIRVWHAVIVKSPHERATDEDVAMARAFQEQSRLAFAQDFEIWTHKRPALTILQIPHDGPYDKLRTWYRQFYNPRGPSDRARTTHGVRGMPRNLDRTDNREDGSSDDL</sequence>
<dbReference type="SUPFAM" id="SSF50022">
    <property type="entry name" value="ISP domain"/>
    <property type="match status" value="1"/>
</dbReference>
<dbReference type="PROSITE" id="PS51296">
    <property type="entry name" value="RIESKE"/>
    <property type="match status" value="1"/>
</dbReference>
<dbReference type="GO" id="GO:0046872">
    <property type="term" value="F:metal ion binding"/>
    <property type="evidence" value="ECO:0007669"/>
    <property type="project" value="UniProtKB-KW"/>
</dbReference>
<dbReference type="Pfam" id="PF19298">
    <property type="entry name" value="KshA_C"/>
    <property type="match status" value="1"/>
</dbReference>
<dbReference type="Proteomes" id="UP000001989">
    <property type="component" value="Chromosome"/>
</dbReference>
<evidence type="ECO:0000256" key="5">
    <source>
        <dbReference type="ARBA" id="ARBA00023004"/>
    </source>
</evidence>
<dbReference type="Pfam" id="PF00355">
    <property type="entry name" value="Rieske"/>
    <property type="match status" value="1"/>
</dbReference>
<dbReference type="InterPro" id="IPR050584">
    <property type="entry name" value="Cholesterol_7-desaturase"/>
</dbReference>
<dbReference type="InterPro" id="IPR045605">
    <property type="entry name" value="KshA-like_C"/>
</dbReference>
<organism evidence="9 10">
    <name type="scientific">Rhizorhabdus wittichii (strain DSM 6014 / CCUG 31198 / JCM 15750 / NBRC 105917 / EY 4224 / RW1)</name>
    <name type="common">Sphingomonas wittichii</name>
    <dbReference type="NCBI Taxonomy" id="392499"/>
    <lineage>
        <taxon>Bacteria</taxon>
        <taxon>Pseudomonadati</taxon>
        <taxon>Pseudomonadota</taxon>
        <taxon>Alphaproteobacteria</taxon>
        <taxon>Sphingomonadales</taxon>
        <taxon>Sphingomonadaceae</taxon>
        <taxon>Rhizorhabdus</taxon>
    </lineage>
</organism>
<dbReference type="Gene3D" id="3.90.380.10">
    <property type="entry name" value="Naphthalene 1,2-dioxygenase Alpha Subunit, Chain A, domain 1"/>
    <property type="match status" value="1"/>
</dbReference>
<keyword evidence="2" id="KW-0001">2Fe-2S</keyword>
<keyword evidence="5" id="KW-0408">Iron</keyword>
<keyword evidence="10" id="KW-1185">Reference proteome</keyword>
<evidence type="ECO:0000313" key="9">
    <source>
        <dbReference type="EMBL" id="ABQ68412.1"/>
    </source>
</evidence>